<accession>A0A1B1AGT4</accession>
<evidence type="ECO:0000313" key="3">
    <source>
        <dbReference type="Proteomes" id="UP000092498"/>
    </source>
</evidence>
<organism evidence="2 3">
    <name type="scientific">Candidatus Viadribacter manganicus</name>
    <dbReference type="NCBI Taxonomy" id="1759059"/>
    <lineage>
        <taxon>Bacteria</taxon>
        <taxon>Pseudomonadati</taxon>
        <taxon>Pseudomonadota</taxon>
        <taxon>Alphaproteobacteria</taxon>
        <taxon>Hyphomonadales</taxon>
        <taxon>Hyphomonadaceae</taxon>
        <taxon>Candidatus Viadribacter</taxon>
    </lineage>
</organism>
<dbReference type="AlphaFoldDB" id="A0A1B1AGT4"/>
<dbReference type="InterPro" id="IPR018958">
    <property type="entry name" value="Knr4/Smi1-like_dom"/>
</dbReference>
<dbReference type="InParanoid" id="A0A1B1AGT4"/>
<dbReference type="RefSeq" id="WP_066769637.1">
    <property type="nucleotide sequence ID" value="NZ_CP013244.1"/>
</dbReference>
<dbReference type="EMBL" id="CP013244">
    <property type="protein sequence ID" value="ANP45768.1"/>
    <property type="molecule type" value="Genomic_DNA"/>
</dbReference>
<evidence type="ECO:0000313" key="2">
    <source>
        <dbReference type="EMBL" id="ANP45768.1"/>
    </source>
</evidence>
<sequence length="181" mass="20164">MLSQELLDRVRFRAEDARTRTDLLNNVGAGSTLIARASLEQIKTAENELGFPLPRDLVDLYLKIANGGFGPGCGIIGLSSGWTDDQGATLVSLYLDCLERRKQSDPDWRWPQRLLPFCYLGCASYSCIDCNSESARVVAADSEVDGWPEECSSLREWITAWAAGEDMGERYRVVVSPYYPD</sequence>
<dbReference type="SMART" id="SM00860">
    <property type="entry name" value="SMI1_KNR4"/>
    <property type="match status" value="1"/>
</dbReference>
<evidence type="ECO:0000259" key="1">
    <source>
        <dbReference type="SMART" id="SM00860"/>
    </source>
</evidence>
<dbReference type="Proteomes" id="UP000092498">
    <property type="component" value="Chromosome"/>
</dbReference>
<dbReference type="KEGG" id="cbot:ATE48_07460"/>
<name>A0A1B1AGT4_9PROT</name>
<protein>
    <recommendedName>
        <fullName evidence="1">Knr4/Smi1-like domain-containing protein</fullName>
    </recommendedName>
</protein>
<dbReference type="SUPFAM" id="SSF160631">
    <property type="entry name" value="SMI1/KNR4-like"/>
    <property type="match status" value="1"/>
</dbReference>
<gene>
    <name evidence="2" type="ORF">ATE48_07460</name>
</gene>
<dbReference type="OrthoDB" id="159453at2"/>
<dbReference type="Gene3D" id="3.40.1580.10">
    <property type="entry name" value="SMI1/KNR4-like"/>
    <property type="match status" value="1"/>
</dbReference>
<dbReference type="Pfam" id="PF09346">
    <property type="entry name" value="SMI1_KNR4"/>
    <property type="match status" value="1"/>
</dbReference>
<reference evidence="2 3" key="1">
    <citation type="submission" date="2015-11" db="EMBL/GenBank/DDBJ databases">
        <title>Whole-Genome Sequence of Candidatus Oderbacter manganicum from the National Park Lower Oder Valley, Germany.</title>
        <authorList>
            <person name="Braun B."/>
            <person name="Liere K."/>
            <person name="Szewzyk U."/>
        </authorList>
    </citation>
    <scope>NUCLEOTIDE SEQUENCE [LARGE SCALE GENOMIC DNA]</scope>
    <source>
        <strain evidence="2 3">OTSz_A_272</strain>
    </source>
</reference>
<keyword evidence="3" id="KW-1185">Reference proteome</keyword>
<dbReference type="InterPro" id="IPR037883">
    <property type="entry name" value="Knr4/Smi1-like_sf"/>
</dbReference>
<proteinExistence type="predicted"/>
<feature type="domain" description="Knr4/Smi1-like" evidence="1">
    <location>
        <begin position="36"/>
        <end position="160"/>
    </location>
</feature>